<feature type="compositionally biased region" description="Pro residues" evidence="1">
    <location>
        <begin position="283"/>
        <end position="295"/>
    </location>
</feature>
<feature type="compositionally biased region" description="Low complexity" evidence="1">
    <location>
        <begin position="263"/>
        <end position="272"/>
    </location>
</feature>
<evidence type="ECO:0000313" key="2">
    <source>
        <dbReference type="EMBL" id="RKO84573.1"/>
    </source>
</evidence>
<organism evidence="2 3">
    <name type="scientific">Blyttiomyces helicus</name>
    <dbReference type="NCBI Taxonomy" id="388810"/>
    <lineage>
        <taxon>Eukaryota</taxon>
        <taxon>Fungi</taxon>
        <taxon>Fungi incertae sedis</taxon>
        <taxon>Chytridiomycota</taxon>
        <taxon>Chytridiomycota incertae sedis</taxon>
        <taxon>Chytridiomycetes</taxon>
        <taxon>Chytridiomycetes incertae sedis</taxon>
        <taxon>Blyttiomyces</taxon>
    </lineage>
</organism>
<gene>
    <name evidence="2" type="ORF">BDK51DRAFT_48881</name>
</gene>
<sequence>MKPSLDFDKALPHPRSPPSTKLLHNQTTIMPTVTRTPSTRFTTSDLSRRSLGRTLSRRRTLRPRTAAAPPTLTHRSSFSSLYSEITTYSDDDDDDDSAVVVMGPEEEISDNDAPRVPSALLAPFPSSSQRRSIQLLESLLMDLRGIDGCCEERDVAGDGLEKGESEKLAEAVVVEVGRLPSRKTCRGPRPCPEAIAAPRASVAVPPPVTPPFAVVVAAALPASSAAASSVSIASAPLAPQAPATHTPLALPLPTPAPTPSPTAAPTSTTLASRRPTVRGPRSMGPPPKALMPLPPMTNIARQPPIKTADPTPEPAAQVSTATAPAKLTRRKTGKCKRFFRRLLVA</sequence>
<feature type="compositionally biased region" description="Basic and acidic residues" evidence="1">
    <location>
        <begin position="1"/>
        <end position="11"/>
    </location>
</feature>
<feature type="region of interest" description="Disordered" evidence="1">
    <location>
        <begin position="50"/>
        <end position="73"/>
    </location>
</feature>
<dbReference type="Proteomes" id="UP000269721">
    <property type="component" value="Unassembled WGS sequence"/>
</dbReference>
<accession>A0A4P9W0E8</accession>
<dbReference type="AlphaFoldDB" id="A0A4P9W0E8"/>
<name>A0A4P9W0E8_9FUNG</name>
<feature type="compositionally biased region" description="Pro residues" evidence="1">
    <location>
        <begin position="250"/>
        <end position="262"/>
    </location>
</feature>
<proteinExistence type="predicted"/>
<evidence type="ECO:0000313" key="3">
    <source>
        <dbReference type="Proteomes" id="UP000269721"/>
    </source>
</evidence>
<feature type="region of interest" description="Disordered" evidence="1">
    <location>
        <begin position="1"/>
        <end position="23"/>
    </location>
</feature>
<feature type="compositionally biased region" description="Low complexity" evidence="1">
    <location>
        <begin position="63"/>
        <end position="73"/>
    </location>
</feature>
<reference evidence="3" key="1">
    <citation type="journal article" date="2018" name="Nat. Microbiol.">
        <title>Leveraging single-cell genomics to expand the fungal tree of life.</title>
        <authorList>
            <person name="Ahrendt S.R."/>
            <person name="Quandt C.A."/>
            <person name="Ciobanu D."/>
            <person name="Clum A."/>
            <person name="Salamov A."/>
            <person name="Andreopoulos B."/>
            <person name="Cheng J.F."/>
            <person name="Woyke T."/>
            <person name="Pelin A."/>
            <person name="Henrissat B."/>
            <person name="Reynolds N.K."/>
            <person name="Benny G.L."/>
            <person name="Smith M.E."/>
            <person name="James T.Y."/>
            <person name="Grigoriev I.V."/>
        </authorList>
    </citation>
    <scope>NUCLEOTIDE SEQUENCE [LARGE SCALE GENOMIC DNA]</scope>
</reference>
<protein>
    <submittedName>
        <fullName evidence="2">Uncharacterized protein</fullName>
    </submittedName>
</protein>
<dbReference type="EMBL" id="KZ999957">
    <property type="protein sequence ID" value="RKO84573.1"/>
    <property type="molecule type" value="Genomic_DNA"/>
</dbReference>
<feature type="region of interest" description="Disordered" evidence="1">
    <location>
        <begin position="244"/>
        <end position="329"/>
    </location>
</feature>
<evidence type="ECO:0000256" key="1">
    <source>
        <dbReference type="SAM" id="MobiDB-lite"/>
    </source>
</evidence>
<keyword evidence="3" id="KW-1185">Reference proteome</keyword>